<evidence type="ECO:0000256" key="2">
    <source>
        <dbReference type="ARBA" id="ARBA00022837"/>
    </source>
</evidence>
<evidence type="ECO:0000256" key="1">
    <source>
        <dbReference type="ARBA" id="ARBA00022737"/>
    </source>
</evidence>
<organism evidence="4 5">
    <name type="scientific">Ceratopteris richardii</name>
    <name type="common">Triangle waterfern</name>
    <dbReference type="NCBI Taxonomy" id="49495"/>
    <lineage>
        <taxon>Eukaryota</taxon>
        <taxon>Viridiplantae</taxon>
        <taxon>Streptophyta</taxon>
        <taxon>Embryophyta</taxon>
        <taxon>Tracheophyta</taxon>
        <taxon>Polypodiopsida</taxon>
        <taxon>Polypodiidae</taxon>
        <taxon>Polypodiales</taxon>
        <taxon>Pteridineae</taxon>
        <taxon>Pteridaceae</taxon>
        <taxon>Parkerioideae</taxon>
        <taxon>Ceratopteris</taxon>
    </lineage>
</organism>
<dbReference type="InterPro" id="IPR050145">
    <property type="entry name" value="Centrin_CML-like"/>
</dbReference>
<keyword evidence="2" id="KW-0106">Calcium</keyword>
<feature type="domain" description="EF-hand" evidence="3">
    <location>
        <begin position="83"/>
        <end position="118"/>
    </location>
</feature>
<dbReference type="PROSITE" id="PS00018">
    <property type="entry name" value="EF_HAND_1"/>
    <property type="match status" value="2"/>
</dbReference>
<protein>
    <recommendedName>
        <fullName evidence="3">EF-hand domain-containing protein</fullName>
    </recommendedName>
</protein>
<dbReference type="GO" id="GO:0005509">
    <property type="term" value="F:calcium ion binding"/>
    <property type="evidence" value="ECO:0007669"/>
    <property type="project" value="InterPro"/>
</dbReference>
<dbReference type="PROSITE" id="PS50222">
    <property type="entry name" value="EF_HAND_2"/>
    <property type="match status" value="3"/>
</dbReference>
<dbReference type="InterPro" id="IPR011992">
    <property type="entry name" value="EF-hand-dom_pair"/>
</dbReference>
<evidence type="ECO:0000313" key="4">
    <source>
        <dbReference type="EMBL" id="KAH7299854.1"/>
    </source>
</evidence>
<sequence>MSFAWRYMDLSYQAKLKNHELSYSVVDELFFPTRELRISRGRDSSLATLRVGHSLTIPSQREREMCPTDTTVYALPFAATKKDEEAWLAEAFIILDTDGDGTIGGSDLNAFFSGHLRKALTHEEIASMIGAADVNGDGGVDLHEFQLLASVSLSSLRSPTFLSKQRQEVERTVLRSIFDVLDVNKDGLLSAVDLNKFMTMIGSPLSDQDVHSMFDMAGLHQVPTVAIDFNAFLKLVNPLV</sequence>
<dbReference type="SMART" id="SM00054">
    <property type="entry name" value="EFh"/>
    <property type="match status" value="3"/>
</dbReference>
<gene>
    <name evidence="4" type="ORF">KP509_24G033400</name>
</gene>
<dbReference type="PANTHER" id="PTHR23050">
    <property type="entry name" value="CALCIUM BINDING PROTEIN"/>
    <property type="match status" value="1"/>
</dbReference>
<dbReference type="Gene3D" id="1.10.238.10">
    <property type="entry name" value="EF-hand"/>
    <property type="match status" value="2"/>
</dbReference>
<dbReference type="InterPro" id="IPR018247">
    <property type="entry name" value="EF_Hand_1_Ca_BS"/>
</dbReference>
<evidence type="ECO:0000259" key="3">
    <source>
        <dbReference type="PROSITE" id="PS50222"/>
    </source>
</evidence>
<dbReference type="Proteomes" id="UP000825935">
    <property type="component" value="Chromosome 24"/>
</dbReference>
<dbReference type="AlphaFoldDB" id="A0A8T2RVU7"/>
<feature type="domain" description="EF-hand" evidence="3">
    <location>
        <begin position="169"/>
        <end position="204"/>
    </location>
</feature>
<dbReference type="Pfam" id="PF13202">
    <property type="entry name" value="EF-hand_5"/>
    <property type="match status" value="1"/>
</dbReference>
<accession>A0A8T2RVU7</accession>
<keyword evidence="1" id="KW-0677">Repeat</keyword>
<dbReference type="SUPFAM" id="SSF47473">
    <property type="entry name" value="EF-hand"/>
    <property type="match status" value="1"/>
</dbReference>
<proteinExistence type="predicted"/>
<name>A0A8T2RVU7_CERRI</name>
<comment type="caution">
    <text evidence="4">The sequence shown here is derived from an EMBL/GenBank/DDBJ whole genome shotgun (WGS) entry which is preliminary data.</text>
</comment>
<dbReference type="CDD" id="cd00051">
    <property type="entry name" value="EFh"/>
    <property type="match status" value="2"/>
</dbReference>
<dbReference type="EMBL" id="CM035429">
    <property type="protein sequence ID" value="KAH7299854.1"/>
    <property type="molecule type" value="Genomic_DNA"/>
</dbReference>
<reference evidence="4" key="1">
    <citation type="submission" date="2021-08" db="EMBL/GenBank/DDBJ databases">
        <title>WGS assembly of Ceratopteris richardii.</title>
        <authorList>
            <person name="Marchant D.B."/>
            <person name="Chen G."/>
            <person name="Jenkins J."/>
            <person name="Shu S."/>
            <person name="Leebens-Mack J."/>
            <person name="Grimwood J."/>
            <person name="Schmutz J."/>
            <person name="Soltis P."/>
            <person name="Soltis D."/>
            <person name="Chen Z.-H."/>
        </authorList>
    </citation>
    <scope>NUCLEOTIDE SEQUENCE</scope>
    <source>
        <strain evidence="4">Whitten #5841</strain>
        <tissue evidence="4">Leaf</tissue>
    </source>
</reference>
<keyword evidence="5" id="KW-1185">Reference proteome</keyword>
<dbReference type="Pfam" id="PF13499">
    <property type="entry name" value="EF-hand_7"/>
    <property type="match status" value="1"/>
</dbReference>
<feature type="domain" description="EF-hand" evidence="3">
    <location>
        <begin position="120"/>
        <end position="155"/>
    </location>
</feature>
<dbReference type="InterPro" id="IPR002048">
    <property type="entry name" value="EF_hand_dom"/>
</dbReference>
<dbReference type="FunFam" id="1.10.238.10:FF:000178">
    <property type="entry name" value="Calmodulin-2 A"/>
    <property type="match status" value="1"/>
</dbReference>
<evidence type="ECO:0000313" key="5">
    <source>
        <dbReference type="Proteomes" id="UP000825935"/>
    </source>
</evidence>
<dbReference type="GO" id="GO:0043226">
    <property type="term" value="C:organelle"/>
    <property type="evidence" value="ECO:0007669"/>
    <property type="project" value="UniProtKB-ARBA"/>
</dbReference>
<dbReference type="OrthoDB" id="26525at2759"/>